<organism evidence="2 3">
    <name type="scientific">Fistulina hepatica ATCC 64428</name>
    <dbReference type="NCBI Taxonomy" id="1128425"/>
    <lineage>
        <taxon>Eukaryota</taxon>
        <taxon>Fungi</taxon>
        <taxon>Dikarya</taxon>
        <taxon>Basidiomycota</taxon>
        <taxon>Agaricomycotina</taxon>
        <taxon>Agaricomycetes</taxon>
        <taxon>Agaricomycetidae</taxon>
        <taxon>Agaricales</taxon>
        <taxon>Fistulinaceae</taxon>
        <taxon>Fistulina</taxon>
    </lineage>
</organism>
<evidence type="ECO:0000313" key="3">
    <source>
        <dbReference type="Proteomes" id="UP000054144"/>
    </source>
</evidence>
<feature type="region of interest" description="Disordered" evidence="1">
    <location>
        <begin position="121"/>
        <end position="175"/>
    </location>
</feature>
<protein>
    <submittedName>
        <fullName evidence="2">Uncharacterized protein</fullName>
    </submittedName>
</protein>
<proteinExistence type="predicted"/>
<keyword evidence="3" id="KW-1185">Reference proteome</keyword>
<evidence type="ECO:0000313" key="2">
    <source>
        <dbReference type="EMBL" id="KIY48118.1"/>
    </source>
</evidence>
<dbReference type="Proteomes" id="UP000054144">
    <property type="component" value="Unassembled WGS sequence"/>
</dbReference>
<dbReference type="EMBL" id="KN881856">
    <property type="protein sequence ID" value="KIY48118.1"/>
    <property type="molecule type" value="Genomic_DNA"/>
</dbReference>
<dbReference type="AlphaFoldDB" id="A0A0D7ABB5"/>
<name>A0A0D7ABB5_9AGAR</name>
<accession>A0A0D7ABB5</accession>
<gene>
    <name evidence="2" type="ORF">FISHEDRAFT_73941</name>
</gene>
<evidence type="ECO:0000256" key="1">
    <source>
        <dbReference type="SAM" id="MobiDB-lite"/>
    </source>
</evidence>
<feature type="compositionally biased region" description="Basic and acidic residues" evidence="1">
    <location>
        <begin position="165"/>
        <end position="175"/>
    </location>
</feature>
<sequence>MPSALEILEKKIAKITTQIESMDKGGGKKRKRVREELLVVAPKKRLKKVARESSPVVLMWREKHAAMLADDRKWEPVERGGDCKRCVKLRIECEKRILGVAVACRACLQLKVGCSWMGGRGKKKVPVEEAPPNNEYEESLEESGSGSGESGESREDKEDEGEVQGPREDPELVGRMKELGESFERVREEMSDKLKGMEKDVKMSTTPSYVINSYPLPMLHKNYGHVFPSLPPDTRLPHLQGHTTLRSKLLRVRYTPLPIRSHVSRFT</sequence>
<reference evidence="2 3" key="1">
    <citation type="journal article" date="2015" name="Fungal Genet. Biol.">
        <title>Evolution of novel wood decay mechanisms in Agaricales revealed by the genome sequences of Fistulina hepatica and Cylindrobasidium torrendii.</title>
        <authorList>
            <person name="Floudas D."/>
            <person name="Held B.W."/>
            <person name="Riley R."/>
            <person name="Nagy L.G."/>
            <person name="Koehler G."/>
            <person name="Ransdell A.S."/>
            <person name="Younus H."/>
            <person name="Chow J."/>
            <person name="Chiniquy J."/>
            <person name="Lipzen A."/>
            <person name="Tritt A."/>
            <person name="Sun H."/>
            <person name="Haridas S."/>
            <person name="LaButti K."/>
            <person name="Ohm R.A."/>
            <person name="Kues U."/>
            <person name="Blanchette R.A."/>
            <person name="Grigoriev I.V."/>
            <person name="Minto R.E."/>
            <person name="Hibbett D.S."/>
        </authorList>
    </citation>
    <scope>NUCLEOTIDE SEQUENCE [LARGE SCALE GENOMIC DNA]</scope>
    <source>
        <strain evidence="2 3">ATCC 64428</strain>
    </source>
</reference>